<dbReference type="RefSeq" id="WP_209654245.1">
    <property type="nucleotide sequence ID" value="NZ_CP047357.1"/>
</dbReference>
<gene>
    <name evidence="6" type="ORF">JOF33_002299</name>
</gene>
<evidence type="ECO:0000313" key="6">
    <source>
        <dbReference type="EMBL" id="MBP2333600.1"/>
    </source>
</evidence>
<evidence type="ECO:0000313" key="7">
    <source>
        <dbReference type="Proteomes" id="UP001519305"/>
    </source>
</evidence>
<dbReference type="InterPro" id="IPR058693">
    <property type="entry name" value="Fn3_SaeA_3rd"/>
</dbReference>
<feature type="domain" description="SaeA fourth Fn3-like" evidence="5">
    <location>
        <begin position="551"/>
        <end position="639"/>
    </location>
</feature>
<feature type="compositionally biased region" description="Basic and acidic residues" evidence="1">
    <location>
        <begin position="47"/>
        <end position="64"/>
    </location>
</feature>
<dbReference type="Pfam" id="PF25832">
    <property type="entry name" value="Fn3_SaeA_2nd"/>
    <property type="match status" value="1"/>
</dbReference>
<evidence type="ECO:0000259" key="2">
    <source>
        <dbReference type="Pfam" id="PF25832"/>
    </source>
</evidence>
<keyword evidence="7" id="KW-1185">Reference proteome</keyword>
<evidence type="ECO:0000256" key="1">
    <source>
        <dbReference type="SAM" id="MobiDB-lite"/>
    </source>
</evidence>
<evidence type="ECO:0000259" key="4">
    <source>
        <dbReference type="Pfam" id="PF25834"/>
    </source>
</evidence>
<feature type="compositionally biased region" description="Low complexity" evidence="1">
    <location>
        <begin position="139"/>
        <end position="174"/>
    </location>
</feature>
<feature type="compositionally biased region" description="Low complexity" evidence="1">
    <location>
        <begin position="65"/>
        <end position="78"/>
    </location>
</feature>
<comment type="caution">
    <text evidence="6">The sequence shown here is derived from an EMBL/GenBank/DDBJ whole genome shotgun (WGS) entry which is preliminary data.</text>
</comment>
<dbReference type="InterPro" id="IPR058691">
    <property type="entry name" value="Fn3_SaeA_1st"/>
</dbReference>
<feature type="region of interest" description="Disordered" evidence="1">
    <location>
        <begin position="41"/>
        <end position="189"/>
    </location>
</feature>
<proteinExistence type="predicted"/>
<sequence length="793" mass="85880">MSEKSGNDDKSRAISEVPEYILRAIVRMGEPSVQAIERILPAQHKKLAPEIHERLVGDKRREAGDAPAAAAAPTQPDDSGQAAPSSGWMQDKPPAWSTPSESRPSGANPAWESAPPQVPPTGGAPASAAPSGPGPVHPGPESTPAAPAAPGAPGASAASRAPAAPAADARPAPTAEERQEPAEPEVTVNPLVAGFERYLEGGAGVESVMNPGDRLDLDNTVFDQYEFGESSKVGAEGIKVRHRGRGDAAKIEVTWKRPSWVNDGDIVVYRVIASDRIVAPSPEAGDLVLCTVGHGFEEPVPSRIAFRHYQVWVNVGEDHGSALRSQPRLVGEDICVLPVPGVDITVSAGVVEGKWDFLDGYSEIRVFASPADSPEPVDSPANQLFEGVTKKGFEHKSPIRGDRMRFAITPAVEFRGTKEVCTRPDVHEIFITAELEKVSLEMARGVNVGGDERIHITFFSPAAGQVKIYLSPSAPSPGLSFQAVPVEALGRDQALAEGRVVADEQNPEGEQIDVQPMWPAEWDEVHITPVTIVDDMAVVGDTEVLQRVRPIEHAKLVERTDSQLVTFEWPAGASMVKIETAPTGSTAPEDRTAHTEYDEKRYRRDGGVRLHLNSYGENVLLTPRSMYAGRETSATPTVLAYRGLRQYRYSLSNEHGGIVLRLWCEGGDDRNPPTFTLVHHPVRFPLSLEDAMEQGAGECRVAQILPGQTTTFGEPSRLIRPDRLPDQNDRTESATWFLPPEEIMRMRPGQWFRLFIVDSGMPGGGHDPDGPRRIVTDVGNPMPFVHPSMWGAR</sequence>
<accession>A0ABS4UAR1</accession>
<dbReference type="InterPro" id="IPR058694">
    <property type="entry name" value="Fn3_SaeA_4th"/>
</dbReference>
<organism evidence="6 7">
    <name type="scientific">Corynebacterium freneyi</name>
    <dbReference type="NCBI Taxonomy" id="134034"/>
    <lineage>
        <taxon>Bacteria</taxon>
        <taxon>Bacillati</taxon>
        <taxon>Actinomycetota</taxon>
        <taxon>Actinomycetes</taxon>
        <taxon>Mycobacteriales</taxon>
        <taxon>Corynebacteriaceae</taxon>
        <taxon>Corynebacterium</taxon>
    </lineage>
</organism>
<feature type="compositionally biased region" description="Low complexity" evidence="1">
    <location>
        <begin position="120"/>
        <end position="131"/>
    </location>
</feature>
<reference evidence="6 7" key="1">
    <citation type="submission" date="2021-03" db="EMBL/GenBank/DDBJ databases">
        <title>Sequencing the genomes of 1000 actinobacteria strains.</title>
        <authorList>
            <person name="Klenk H.-P."/>
        </authorList>
    </citation>
    <scope>NUCLEOTIDE SEQUENCE [LARGE SCALE GENOMIC DNA]</scope>
    <source>
        <strain evidence="6 7">DSM 44506</strain>
    </source>
</reference>
<dbReference type="Pfam" id="PF25835">
    <property type="entry name" value="Fn3_SaeA_5th"/>
    <property type="match status" value="1"/>
</dbReference>
<dbReference type="InterPro" id="IPR058692">
    <property type="entry name" value="Fn3_SaeA_2nd"/>
</dbReference>
<dbReference type="Pfam" id="PF25833">
    <property type="entry name" value="Fn3_SaeA_3rd"/>
    <property type="match status" value="1"/>
</dbReference>
<dbReference type="EMBL" id="JAGINY010000001">
    <property type="protein sequence ID" value="MBP2333600.1"/>
    <property type="molecule type" value="Genomic_DNA"/>
</dbReference>
<feature type="domain" description="SaeA third Fn3-like" evidence="4">
    <location>
        <begin position="449"/>
        <end position="542"/>
    </location>
</feature>
<dbReference type="Pfam" id="PF25834">
    <property type="entry name" value="Fn3_SaeA_4th"/>
    <property type="match status" value="1"/>
</dbReference>
<name>A0ABS4UAR1_9CORY</name>
<feature type="domain" description="SaeA second Fn3-like" evidence="3">
    <location>
        <begin position="341"/>
        <end position="420"/>
    </location>
</feature>
<dbReference type="Proteomes" id="UP001519305">
    <property type="component" value="Unassembled WGS sequence"/>
</dbReference>
<feature type="domain" description="SaeA first Fn3-like" evidence="2">
    <location>
        <begin position="247"/>
        <end position="333"/>
    </location>
</feature>
<evidence type="ECO:0000259" key="3">
    <source>
        <dbReference type="Pfam" id="PF25833"/>
    </source>
</evidence>
<protein>
    <submittedName>
        <fullName evidence="6">Uncharacterized protein</fullName>
    </submittedName>
</protein>
<evidence type="ECO:0000259" key="5">
    <source>
        <dbReference type="Pfam" id="PF25835"/>
    </source>
</evidence>